<protein>
    <submittedName>
        <fullName evidence="1">Uncharacterized protein</fullName>
    </submittedName>
</protein>
<dbReference type="RefSeq" id="WP_107855816.1">
    <property type="nucleotide sequence ID" value="NZ_CP060705.1"/>
</dbReference>
<dbReference type="AlphaFoldDB" id="A0A7S9WX81"/>
<evidence type="ECO:0000313" key="2">
    <source>
        <dbReference type="Proteomes" id="UP000594707"/>
    </source>
</evidence>
<reference evidence="1 2" key="1">
    <citation type="journal article" date="2018" name="Emerg. Microbes Infect.">
        <title>Genomic analysis of oral Campylobacter concisus strains identified a potential bacterial molecular marker associated with active Crohn's disease.</title>
        <authorList>
            <person name="Liu F."/>
            <person name="Ma R."/>
            <person name="Tay C.Y.A."/>
            <person name="Octavia S."/>
            <person name="Lan R."/>
            <person name="Chung H.K.L."/>
            <person name="Riordan S.M."/>
            <person name="Grimm M.C."/>
            <person name="Leong R.W."/>
            <person name="Tanaka M.M."/>
            <person name="Connor S."/>
            <person name="Zhang L."/>
        </authorList>
    </citation>
    <scope>NUCLEOTIDE SEQUENCE [LARGE SCALE GENOMIC DNA]</scope>
    <source>
        <strain evidence="1 2">P13UCO-S1</strain>
    </source>
</reference>
<dbReference type="EMBL" id="CP060705">
    <property type="protein sequence ID" value="QPH96699.1"/>
    <property type="molecule type" value="Genomic_DNA"/>
</dbReference>
<dbReference type="InterPro" id="IPR046100">
    <property type="entry name" value="DUF6037"/>
</dbReference>
<dbReference type="Proteomes" id="UP000594707">
    <property type="component" value="Chromosome"/>
</dbReference>
<sequence>MLKNIKQLKEDMALKQWTICSFLFKYKNIDYIVLVKRFVGLEKRISDYALVKLHFMDAKDLSRDYEIEANSASLLINDVKEFRLYFKIEYSQNLGDIIRQFTEKLSRDIPLCMPENLTNIERQALVRSLNISDSENPDKIYCKGIRRNPDGQHRSDFNSDKTRLLRPLLFEKFINDLSISFCYSINFNDEKTDAEILYNFSKNG</sequence>
<dbReference type="Pfam" id="PF19503">
    <property type="entry name" value="DUF6037"/>
    <property type="match status" value="1"/>
</dbReference>
<proteinExistence type="predicted"/>
<evidence type="ECO:0000313" key="1">
    <source>
        <dbReference type="EMBL" id="QPH96699.1"/>
    </source>
</evidence>
<name>A0A7S9WX81_9BACT</name>
<gene>
    <name evidence="1" type="ORF">CVT08_08250</name>
</gene>
<accession>A0A7S9WX81</accession>
<organism evidence="1 2">
    <name type="scientific">Campylobacter concisus</name>
    <dbReference type="NCBI Taxonomy" id="199"/>
    <lineage>
        <taxon>Bacteria</taxon>
        <taxon>Pseudomonadati</taxon>
        <taxon>Campylobacterota</taxon>
        <taxon>Epsilonproteobacteria</taxon>
        <taxon>Campylobacterales</taxon>
        <taxon>Campylobacteraceae</taxon>
        <taxon>Campylobacter</taxon>
    </lineage>
</organism>